<keyword evidence="1" id="KW-0479">Metal-binding</keyword>
<dbReference type="PANTHER" id="PTHR10315:SF117">
    <property type="entry name" value="RING-TYPE E3 UBIQUITIN TRANSFERASE"/>
    <property type="match status" value="1"/>
</dbReference>
<dbReference type="GO" id="GO:0005737">
    <property type="term" value="C:cytoplasm"/>
    <property type="evidence" value="ECO:0007669"/>
    <property type="project" value="TreeGrafter"/>
</dbReference>
<dbReference type="InterPro" id="IPR049548">
    <property type="entry name" value="Sina-like_RING"/>
</dbReference>
<organism evidence="5 6">
    <name type="scientific">Centaurea solstitialis</name>
    <name type="common">yellow star-thistle</name>
    <dbReference type="NCBI Taxonomy" id="347529"/>
    <lineage>
        <taxon>Eukaryota</taxon>
        <taxon>Viridiplantae</taxon>
        <taxon>Streptophyta</taxon>
        <taxon>Embryophyta</taxon>
        <taxon>Tracheophyta</taxon>
        <taxon>Spermatophyta</taxon>
        <taxon>Magnoliopsida</taxon>
        <taxon>eudicotyledons</taxon>
        <taxon>Gunneridae</taxon>
        <taxon>Pentapetalae</taxon>
        <taxon>asterids</taxon>
        <taxon>campanulids</taxon>
        <taxon>Asterales</taxon>
        <taxon>Asteraceae</taxon>
        <taxon>Carduoideae</taxon>
        <taxon>Cardueae</taxon>
        <taxon>Centaureinae</taxon>
        <taxon>Centaurea</taxon>
    </lineage>
</organism>
<evidence type="ECO:0000256" key="3">
    <source>
        <dbReference type="ARBA" id="ARBA00022833"/>
    </source>
</evidence>
<accession>A0AA38SRC2</accession>
<keyword evidence="6" id="KW-1185">Reference proteome</keyword>
<evidence type="ECO:0000256" key="2">
    <source>
        <dbReference type="ARBA" id="ARBA00022771"/>
    </source>
</evidence>
<dbReference type="InterPro" id="IPR052088">
    <property type="entry name" value="E3_ubiquitin-ligase_SINA"/>
</dbReference>
<dbReference type="GO" id="GO:0061630">
    <property type="term" value="F:ubiquitin protein ligase activity"/>
    <property type="evidence" value="ECO:0007669"/>
    <property type="project" value="TreeGrafter"/>
</dbReference>
<sequence>MADRNRNIPRRIQTSVPAAEFGDDWEIPRADVRVTNKRPRFVGSAEPRVQSRPQSPIGQSLIGSNTYIGVADLDAADTMMLTGKSLLDCPACHKLLLAPIYQCENGHTTCSTCCTKAINVCLCRTSPIGFIRNVAMEKLADSILIYCKNIDFDCQECMIYHKVVEHEQVSPHTACFCPYPSRSFTDFAEDLYRHFGA</sequence>
<dbReference type="AlphaFoldDB" id="A0AA38SRC2"/>
<proteinExistence type="predicted"/>
<keyword evidence="2" id="KW-0863">Zinc-finger</keyword>
<evidence type="ECO:0000256" key="1">
    <source>
        <dbReference type="ARBA" id="ARBA00022723"/>
    </source>
</evidence>
<keyword evidence="3" id="KW-0862">Zinc</keyword>
<dbReference type="Gene3D" id="3.30.40.10">
    <property type="entry name" value="Zinc/RING finger domain, C3HC4 (zinc finger)"/>
    <property type="match status" value="1"/>
</dbReference>
<comment type="caution">
    <text evidence="5">The sequence shown here is derived from an EMBL/GenBank/DDBJ whole genome shotgun (WGS) entry which is preliminary data.</text>
</comment>
<dbReference type="PANTHER" id="PTHR10315">
    <property type="entry name" value="E3 UBIQUITIN PROTEIN LIGASE SIAH"/>
    <property type="match status" value="1"/>
</dbReference>
<evidence type="ECO:0000259" key="4">
    <source>
        <dbReference type="Pfam" id="PF21362"/>
    </source>
</evidence>
<dbReference type="EMBL" id="JARYMX010000007">
    <property type="protein sequence ID" value="KAJ9540910.1"/>
    <property type="molecule type" value="Genomic_DNA"/>
</dbReference>
<feature type="domain" description="E3 ubiquitin-protein ligase Sina-like RING finger" evidence="4">
    <location>
        <begin position="89"/>
        <end position="121"/>
    </location>
</feature>
<evidence type="ECO:0000313" key="6">
    <source>
        <dbReference type="Proteomes" id="UP001172457"/>
    </source>
</evidence>
<dbReference type="Pfam" id="PF21362">
    <property type="entry name" value="Sina_RING"/>
    <property type="match status" value="1"/>
</dbReference>
<protein>
    <recommendedName>
        <fullName evidence="4">E3 ubiquitin-protein ligase Sina-like RING finger domain-containing protein</fullName>
    </recommendedName>
</protein>
<dbReference type="Proteomes" id="UP001172457">
    <property type="component" value="Chromosome 7"/>
</dbReference>
<dbReference type="InterPro" id="IPR013083">
    <property type="entry name" value="Znf_RING/FYVE/PHD"/>
</dbReference>
<gene>
    <name evidence="5" type="ORF">OSB04_027416</name>
</gene>
<dbReference type="SUPFAM" id="SSF49599">
    <property type="entry name" value="TRAF domain-like"/>
    <property type="match status" value="1"/>
</dbReference>
<reference evidence="5" key="1">
    <citation type="submission" date="2023-03" db="EMBL/GenBank/DDBJ databases">
        <title>Chromosome-scale reference genome and RAD-based genetic map of yellow starthistle (Centaurea solstitialis) reveal putative structural variation and QTLs associated with invader traits.</title>
        <authorList>
            <person name="Reatini B."/>
            <person name="Cang F.A."/>
            <person name="Jiang Q."/>
            <person name="Mckibben M.T.W."/>
            <person name="Barker M.S."/>
            <person name="Rieseberg L.H."/>
            <person name="Dlugosch K.M."/>
        </authorList>
    </citation>
    <scope>NUCLEOTIDE SEQUENCE</scope>
    <source>
        <strain evidence="5">CAN-66</strain>
        <tissue evidence="5">Leaf</tissue>
    </source>
</reference>
<name>A0AA38SRC2_9ASTR</name>
<evidence type="ECO:0000313" key="5">
    <source>
        <dbReference type="EMBL" id="KAJ9540910.1"/>
    </source>
</evidence>
<dbReference type="GO" id="GO:0008270">
    <property type="term" value="F:zinc ion binding"/>
    <property type="evidence" value="ECO:0007669"/>
    <property type="project" value="UniProtKB-KW"/>
</dbReference>